<dbReference type="AlphaFoldDB" id="H8GG00"/>
<accession>H8GG00</accession>
<dbReference type="SMART" id="SM00530">
    <property type="entry name" value="HTH_XRE"/>
    <property type="match status" value="1"/>
</dbReference>
<dbReference type="Pfam" id="PF01381">
    <property type="entry name" value="HTH_3"/>
    <property type="match status" value="1"/>
</dbReference>
<dbReference type="Proteomes" id="UP000005090">
    <property type="component" value="Chromosome"/>
</dbReference>
<dbReference type="eggNOG" id="COG1476">
    <property type="taxonomic scope" value="Bacteria"/>
</dbReference>
<evidence type="ECO:0000259" key="3">
    <source>
        <dbReference type="PROSITE" id="PS50943"/>
    </source>
</evidence>
<sequence>MSVNDKIRLMREAKELTQEQVAEKLEMSKNGYGDIERGDSDIKLSKLAKLAEIFEVQLPELVDLSEKGALNVNFACKQNNKHLQSKVYIGSSNAELDKQQLIIELKDKELALLQREIENLKIQIAQLQKINALLEKDQGH</sequence>
<dbReference type="Gene3D" id="1.10.260.40">
    <property type="entry name" value="lambda repressor-like DNA-binding domains"/>
    <property type="match status" value="1"/>
</dbReference>
<dbReference type="SUPFAM" id="SSF47413">
    <property type="entry name" value="lambda repressor-like DNA-binding domains"/>
    <property type="match status" value="1"/>
</dbReference>
<dbReference type="EMBL" id="CM001475">
    <property type="protein sequence ID" value="EIC28751.1"/>
    <property type="molecule type" value="Genomic_DNA"/>
</dbReference>
<evidence type="ECO:0000313" key="4">
    <source>
        <dbReference type="EMBL" id="EIC28751.1"/>
    </source>
</evidence>
<dbReference type="HOGENOM" id="CLU_066192_15_0_6"/>
<dbReference type="InterPro" id="IPR001387">
    <property type="entry name" value="Cro/C1-type_HTH"/>
</dbReference>
<evidence type="ECO:0000313" key="5">
    <source>
        <dbReference type="Proteomes" id="UP000005090"/>
    </source>
</evidence>
<dbReference type="CDD" id="cd00093">
    <property type="entry name" value="HTH_XRE"/>
    <property type="match status" value="1"/>
</dbReference>
<proteinExistence type="predicted"/>
<feature type="domain" description="HTH cro/C1-type" evidence="3">
    <location>
        <begin position="7"/>
        <end position="61"/>
    </location>
</feature>
<dbReference type="PANTHER" id="PTHR46558:SF4">
    <property type="entry name" value="DNA-BIDING PHAGE PROTEIN"/>
    <property type="match status" value="1"/>
</dbReference>
<reference evidence="4 5" key="1">
    <citation type="journal article" date="2013" name="Genome Announc.">
        <title>Genome Sequence of the Obligate Gammaproteobacterial Methanotroph Methylomicrobium album Strain BG8.</title>
        <authorList>
            <person name="Kits K.D."/>
            <person name="Kalyuzhnaya M.G."/>
            <person name="Klotz M.G."/>
            <person name="Jetten M.S."/>
            <person name="Op den Camp H.J."/>
            <person name="Vuilleumier S."/>
            <person name="Bringel F."/>
            <person name="Dispirito A.A."/>
            <person name="Murrell J.C."/>
            <person name="Bruce D."/>
            <person name="Cheng J.F."/>
            <person name="Copeland A."/>
            <person name="Goodwin L."/>
            <person name="Hauser L."/>
            <person name="Lajus A."/>
            <person name="Land M.L."/>
            <person name="Lapidus A."/>
            <person name="Lucas S."/>
            <person name="Medigue C."/>
            <person name="Pitluck S."/>
            <person name="Woyke T."/>
            <person name="Zeytun A."/>
            <person name="Stein L.Y."/>
        </authorList>
    </citation>
    <scope>NUCLEOTIDE SEQUENCE [LARGE SCALE GENOMIC DNA]</scope>
    <source>
        <strain evidence="4 5">BG8</strain>
    </source>
</reference>
<evidence type="ECO:0000256" key="2">
    <source>
        <dbReference type="SAM" id="Coils"/>
    </source>
</evidence>
<dbReference type="GO" id="GO:0003677">
    <property type="term" value="F:DNA binding"/>
    <property type="evidence" value="ECO:0007669"/>
    <property type="project" value="UniProtKB-KW"/>
</dbReference>
<keyword evidence="2" id="KW-0175">Coiled coil</keyword>
<dbReference type="InterPro" id="IPR010982">
    <property type="entry name" value="Lambda_DNA-bd_dom_sf"/>
</dbReference>
<evidence type="ECO:0000256" key="1">
    <source>
        <dbReference type="ARBA" id="ARBA00023125"/>
    </source>
</evidence>
<protein>
    <submittedName>
        <fullName evidence="4">Putative transcriptional regulator</fullName>
    </submittedName>
</protein>
<dbReference type="PANTHER" id="PTHR46558">
    <property type="entry name" value="TRACRIPTIONAL REGULATORY PROTEIN-RELATED-RELATED"/>
    <property type="match status" value="1"/>
</dbReference>
<dbReference type="RefSeq" id="WP_005370045.1">
    <property type="nucleotide sequence ID" value="NZ_CM001475.1"/>
</dbReference>
<gene>
    <name evidence="4" type="ORF">Metal_0929</name>
</gene>
<feature type="coiled-coil region" evidence="2">
    <location>
        <begin position="96"/>
        <end position="137"/>
    </location>
</feature>
<organism evidence="4 5">
    <name type="scientific">Methylomicrobium album BG8</name>
    <dbReference type="NCBI Taxonomy" id="686340"/>
    <lineage>
        <taxon>Bacteria</taxon>
        <taxon>Pseudomonadati</taxon>
        <taxon>Pseudomonadota</taxon>
        <taxon>Gammaproteobacteria</taxon>
        <taxon>Methylococcales</taxon>
        <taxon>Methylococcaceae</taxon>
        <taxon>Methylomicrobium</taxon>
    </lineage>
</organism>
<dbReference type="PROSITE" id="PS50943">
    <property type="entry name" value="HTH_CROC1"/>
    <property type="match status" value="1"/>
</dbReference>
<keyword evidence="1" id="KW-0238">DNA-binding</keyword>
<dbReference type="STRING" id="686340.Metal_0929"/>
<name>H8GG00_METAL</name>
<keyword evidence="5" id="KW-1185">Reference proteome</keyword>